<protein>
    <recommendedName>
        <fullName evidence="3">Lipoprotein</fullName>
    </recommendedName>
</protein>
<dbReference type="AlphaFoldDB" id="A0A1Y5FBK6"/>
<dbReference type="Proteomes" id="UP000196531">
    <property type="component" value="Unassembled WGS sequence"/>
</dbReference>
<evidence type="ECO:0000313" key="1">
    <source>
        <dbReference type="EMBL" id="OUR99581.1"/>
    </source>
</evidence>
<gene>
    <name evidence="1" type="ORF">A9Q84_00745</name>
</gene>
<accession>A0A1Y5FBK6</accession>
<dbReference type="PROSITE" id="PS51257">
    <property type="entry name" value="PROKAR_LIPOPROTEIN"/>
    <property type="match status" value="1"/>
</dbReference>
<comment type="caution">
    <text evidence="1">The sequence shown here is derived from an EMBL/GenBank/DDBJ whole genome shotgun (WGS) entry which is preliminary data.</text>
</comment>
<name>A0A1Y5FBK6_9BACT</name>
<organism evidence="1 2">
    <name type="scientific">Halobacteriovorax marinus</name>
    <dbReference type="NCBI Taxonomy" id="97084"/>
    <lineage>
        <taxon>Bacteria</taxon>
        <taxon>Pseudomonadati</taxon>
        <taxon>Bdellovibrionota</taxon>
        <taxon>Bacteriovoracia</taxon>
        <taxon>Bacteriovoracales</taxon>
        <taxon>Halobacteriovoraceae</taxon>
        <taxon>Halobacteriovorax</taxon>
    </lineage>
</organism>
<reference evidence="2" key="1">
    <citation type="journal article" date="2017" name="Proc. Natl. Acad. Sci. U.S.A.">
        <title>Simulation of Deepwater Horizon oil plume reveals substrate specialization within a complex community of hydrocarbon-degraders.</title>
        <authorList>
            <person name="Hu P."/>
            <person name="Dubinsky E.A."/>
            <person name="Probst A.J."/>
            <person name="Wang J."/>
            <person name="Sieber C.M.K."/>
            <person name="Tom L.M."/>
            <person name="Gardinali P."/>
            <person name="Banfield J.F."/>
            <person name="Atlas R.M."/>
            <person name="Andersen G.L."/>
        </authorList>
    </citation>
    <scope>NUCLEOTIDE SEQUENCE [LARGE SCALE GENOMIC DNA]</scope>
</reference>
<evidence type="ECO:0000313" key="2">
    <source>
        <dbReference type="Proteomes" id="UP000196531"/>
    </source>
</evidence>
<dbReference type="EMBL" id="MAAO01000002">
    <property type="protein sequence ID" value="OUR99581.1"/>
    <property type="molecule type" value="Genomic_DNA"/>
</dbReference>
<sequence>MKLLKYLLLFQTILLIGCSKKKVQENATFDRRGKPTKLCSIRAGDGRGPYKPLGRLNERECKKSISKLCNEELYKQIHRTKGHFARGKYGERIMIGTCP</sequence>
<evidence type="ECO:0008006" key="3">
    <source>
        <dbReference type="Google" id="ProtNLM"/>
    </source>
</evidence>
<proteinExistence type="predicted"/>